<name>A0A4U0QBW2_9NEIS</name>
<proteinExistence type="predicted"/>
<reference evidence="2 3" key="1">
    <citation type="submission" date="2019-04" db="EMBL/GenBank/DDBJ databases">
        <title>Chitiniphilus eburnea sp. nov., a novel chitinolytic bacterium isolated from aquaculture sludge.</title>
        <authorList>
            <person name="Sheng M."/>
        </authorList>
    </citation>
    <scope>NUCLEOTIDE SEQUENCE [LARGE SCALE GENOMIC DNA]</scope>
    <source>
        <strain evidence="2 3">HX-2-15</strain>
    </source>
</reference>
<evidence type="ECO:0000313" key="3">
    <source>
        <dbReference type="Proteomes" id="UP000310016"/>
    </source>
</evidence>
<dbReference type="SUPFAM" id="SSF102588">
    <property type="entry name" value="LmbE-like"/>
    <property type="match status" value="1"/>
</dbReference>
<evidence type="ECO:0000256" key="1">
    <source>
        <dbReference type="SAM" id="MobiDB-lite"/>
    </source>
</evidence>
<dbReference type="EMBL" id="SUMF01000001">
    <property type="protein sequence ID" value="TJZ78877.1"/>
    <property type="molecule type" value="Genomic_DNA"/>
</dbReference>
<dbReference type="Gene3D" id="3.40.50.10320">
    <property type="entry name" value="LmbE-like"/>
    <property type="match status" value="1"/>
</dbReference>
<comment type="caution">
    <text evidence="2">The sequence shown here is derived from an EMBL/GenBank/DDBJ whole genome shotgun (WGS) entry which is preliminary data.</text>
</comment>
<dbReference type="Pfam" id="PF02585">
    <property type="entry name" value="PIG-L"/>
    <property type="match status" value="1"/>
</dbReference>
<dbReference type="Proteomes" id="UP000310016">
    <property type="component" value="Unassembled WGS sequence"/>
</dbReference>
<dbReference type="InterPro" id="IPR024078">
    <property type="entry name" value="LmbE-like_dom_sf"/>
</dbReference>
<feature type="region of interest" description="Disordered" evidence="1">
    <location>
        <begin position="1"/>
        <end position="26"/>
    </location>
</feature>
<dbReference type="InterPro" id="IPR003737">
    <property type="entry name" value="GlcNAc_PI_deacetylase-related"/>
</dbReference>
<organism evidence="2 3">
    <name type="scientific">Chitiniphilus eburneus</name>
    <dbReference type="NCBI Taxonomy" id="2571148"/>
    <lineage>
        <taxon>Bacteria</taxon>
        <taxon>Pseudomonadati</taxon>
        <taxon>Pseudomonadota</taxon>
        <taxon>Betaproteobacteria</taxon>
        <taxon>Neisseriales</taxon>
        <taxon>Chitinibacteraceae</taxon>
        <taxon>Chitiniphilus</taxon>
    </lineage>
</organism>
<accession>A0A4U0QBW2</accession>
<protein>
    <submittedName>
        <fullName evidence="2">PIG-L family deacetylase</fullName>
    </submittedName>
</protein>
<dbReference type="AlphaFoldDB" id="A0A4U0QBW2"/>
<keyword evidence="3" id="KW-1185">Reference proteome</keyword>
<sequence length="330" mass="35644">MTTASPRLPKINRHGQPGLGASGKAPILPVFPTGEIRPLSPGVSMSNPYLDIVADHDKILQSKDAPLFSTLDGLGLPARATLAADAPVVMIFAPHPDDECIIGALPLRLAREAGYRVVNVAVTQGSNLKRQPERWVELKNACDYLGWDLRETIPGGLMGVGVKTRNDDPTAWAEKVNAVARLIEEYKPAVCVFPHDNDYHSAHIGTHFLVIDALKQVGHRCVVGLSEFWRQMDAPNALIATSVTDTADLIAALACHVGEVERNPYHLRLTGWMADNVRRGAEVCGGQGVAAPEFSFGTIYKVTAFDGRALVENGSKYTIAEQDDIKAILA</sequence>
<gene>
    <name evidence="2" type="ORF">FAZ21_00910</name>
</gene>
<evidence type="ECO:0000313" key="2">
    <source>
        <dbReference type="EMBL" id="TJZ78877.1"/>
    </source>
</evidence>